<dbReference type="PANTHER" id="PTHR33734">
    <property type="entry name" value="LYSM DOMAIN-CONTAINING GPI-ANCHORED PROTEIN 2"/>
    <property type="match status" value="1"/>
</dbReference>
<dbReference type="GO" id="GO:0008932">
    <property type="term" value="F:lytic endotransglycosylase activity"/>
    <property type="evidence" value="ECO:0007669"/>
    <property type="project" value="TreeGrafter"/>
</dbReference>
<dbReference type="SMART" id="SM00257">
    <property type="entry name" value="LysM"/>
    <property type="match status" value="6"/>
</dbReference>
<dbReference type="RefSeq" id="WP_008826856.1">
    <property type="nucleotide sequence ID" value="NZ_AFNU02000002.1"/>
</dbReference>
<feature type="domain" description="LysM" evidence="1">
    <location>
        <begin position="218"/>
        <end position="261"/>
    </location>
</feature>
<dbReference type="NCBIfam" id="TIGR02669">
    <property type="entry name" value="SpoIID_LytB"/>
    <property type="match status" value="1"/>
</dbReference>
<dbReference type="NCBIfam" id="TIGR02870">
    <property type="entry name" value="spore_II_D"/>
    <property type="match status" value="1"/>
</dbReference>
<dbReference type="PANTHER" id="PTHR33734:SF22">
    <property type="entry name" value="MEMBRANE-BOUND LYTIC MUREIN TRANSGLYCOSYLASE D"/>
    <property type="match status" value="1"/>
</dbReference>
<dbReference type="FunCoup" id="U2EDR9">
    <property type="interactions" value="17"/>
</dbReference>
<feature type="domain" description="LysM" evidence="1">
    <location>
        <begin position="273"/>
        <end position="316"/>
    </location>
</feature>
<dbReference type="InterPro" id="IPR014225">
    <property type="entry name" value="Spore_II_D_firmicutes"/>
</dbReference>
<organism evidence="2 3">
    <name type="scientific">Haloplasma contractile SSD-17B</name>
    <dbReference type="NCBI Taxonomy" id="1033810"/>
    <lineage>
        <taxon>Bacteria</taxon>
        <taxon>Bacillati</taxon>
        <taxon>Mycoplasmatota</taxon>
        <taxon>Mollicutes</taxon>
        <taxon>Haloplasmatales</taxon>
        <taxon>Haloplasmataceae</taxon>
        <taxon>Haloplasma</taxon>
    </lineage>
</organism>
<dbReference type="Gene3D" id="3.10.350.10">
    <property type="entry name" value="LysM domain"/>
    <property type="match status" value="6"/>
</dbReference>
<reference evidence="2 3" key="2">
    <citation type="journal article" date="2013" name="PLoS ONE">
        <title>INDIGO - INtegrated Data Warehouse of MIcrobial GenOmes with Examples from the Red Sea Extremophiles.</title>
        <authorList>
            <person name="Alam I."/>
            <person name="Antunes A."/>
            <person name="Kamau A.A."/>
            <person name="Ba Alawi W."/>
            <person name="Kalkatawi M."/>
            <person name="Stingl U."/>
            <person name="Bajic V.B."/>
        </authorList>
    </citation>
    <scope>NUCLEOTIDE SEQUENCE [LARGE SCALE GENOMIC DNA]</scope>
    <source>
        <strain evidence="2 3">SSD-17B</strain>
    </source>
</reference>
<dbReference type="eggNOG" id="COG2385">
    <property type="taxonomic scope" value="Bacteria"/>
</dbReference>
<proteinExistence type="predicted"/>
<dbReference type="EMBL" id="AFNU02000002">
    <property type="protein sequence ID" value="ERJ13133.1"/>
    <property type="molecule type" value="Genomic_DNA"/>
</dbReference>
<dbReference type="Pfam" id="PF01476">
    <property type="entry name" value="LysM"/>
    <property type="match status" value="6"/>
</dbReference>
<dbReference type="AlphaFoldDB" id="U2EDR9"/>
<gene>
    <name evidence="2" type="ORF">HLPCO_000752</name>
</gene>
<name>U2EDR9_9MOLU</name>
<dbReference type="InterPro" id="IPR013693">
    <property type="entry name" value="SpoIID/LytB_N"/>
</dbReference>
<protein>
    <submittedName>
        <fullName evidence="2">Stage II sporulation protein D</fullName>
    </submittedName>
</protein>
<dbReference type="InterPro" id="IPR018392">
    <property type="entry name" value="LysM"/>
</dbReference>
<feature type="domain" description="LysM" evidence="1">
    <location>
        <begin position="116"/>
        <end position="159"/>
    </location>
</feature>
<dbReference type="InParanoid" id="U2EDR9"/>
<dbReference type="GO" id="GO:0030435">
    <property type="term" value="P:sporulation resulting in formation of a cellular spore"/>
    <property type="evidence" value="ECO:0007669"/>
    <property type="project" value="InterPro"/>
</dbReference>
<dbReference type="CDD" id="cd00118">
    <property type="entry name" value="LysM"/>
    <property type="match status" value="6"/>
</dbReference>
<comment type="caution">
    <text evidence="2">The sequence shown here is derived from an EMBL/GenBank/DDBJ whole genome shotgun (WGS) entry which is preliminary data.</text>
</comment>
<feature type="domain" description="LysM" evidence="1">
    <location>
        <begin position="9"/>
        <end position="52"/>
    </location>
</feature>
<dbReference type="Pfam" id="PF08486">
    <property type="entry name" value="SpoIID"/>
    <property type="match status" value="1"/>
</dbReference>
<evidence type="ECO:0000313" key="3">
    <source>
        <dbReference type="Proteomes" id="UP000005707"/>
    </source>
</evidence>
<dbReference type="eggNOG" id="COG1388">
    <property type="taxonomic scope" value="Bacteria"/>
</dbReference>
<keyword evidence="3" id="KW-1185">Reference proteome</keyword>
<evidence type="ECO:0000259" key="1">
    <source>
        <dbReference type="PROSITE" id="PS51782"/>
    </source>
</evidence>
<evidence type="ECO:0000313" key="2">
    <source>
        <dbReference type="EMBL" id="ERJ13133.1"/>
    </source>
</evidence>
<dbReference type="Proteomes" id="UP000005707">
    <property type="component" value="Unassembled WGS sequence"/>
</dbReference>
<accession>U2EDR9</accession>
<feature type="domain" description="LysM" evidence="1">
    <location>
        <begin position="63"/>
        <end position="106"/>
    </location>
</feature>
<dbReference type="InterPro" id="IPR036779">
    <property type="entry name" value="LysM_dom_sf"/>
</dbReference>
<dbReference type="SUPFAM" id="SSF54106">
    <property type="entry name" value="LysM domain"/>
    <property type="match status" value="6"/>
</dbReference>
<dbReference type="STRING" id="1033810.HLPCO_000752"/>
<feature type="domain" description="LysM" evidence="1">
    <location>
        <begin position="168"/>
        <end position="211"/>
    </location>
</feature>
<dbReference type="OrthoDB" id="9785345at2"/>
<reference evidence="2 3" key="1">
    <citation type="journal article" date="2011" name="J. Bacteriol.">
        <title>Genome sequence of Haloplasma contractile, an unusual contractile bacterium from a deep-sea anoxic brine lake.</title>
        <authorList>
            <person name="Antunes A."/>
            <person name="Alam I."/>
            <person name="El Dorry H."/>
            <person name="Siam R."/>
            <person name="Robertson A."/>
            <person name="Bajic V.B."/>
            <person name="Stingl U."/>
        </authorList>
    </citation>
    <scope>NUCLEOTIDE SEQUENCE [LARGE SCALE GENOMIC DNA]</scope>
    <source>
        <strain evidence="2 3">SSD-17B</strain>
    </source>
</reference>
<dbReference type="PROSITE" id="PS51782">
    <property type="entry name" value="LYSM"/>
    <property type="match status" value="6"/>
</dbReference>
<dbReference type="InterPro" id="IPR013486">
    <property type="entry name" value="SpoIID/LytB"/>
</dbReference>
<sequence>MSNETGERSIYTVQIGDSLWDIANKFNTTVERLKEINNLSTERLQPGMTLSIPSPKQDLNSNTSYSVQPGDSLWSIANKFNVTTYDIKRVNNIKSDNLKRGQTLIIPISLEPDIKTFYRVKQGDSLWNISRQFNISPEQLKDANDLNSNSLMPGQTLIIPTTSESNTETYVVRDGDSLWSIASRFDMTVEDLKELNNLVNNDLNPGEVLKIKSDSSTLIYTVKQGDSLWSIANYYGMSVKELKALNNIDTDNLEVGQTLTVIKRQASPEITTIIYTVDEGDSLWEIANRFGSTVEHIKSLNSLTSNSLQIGQKLTLSKNVKPTDANIMVRVKRYNGNIDRVSLEEYVTGVVSSELSAGFNHEAYKAQALAARTYAVKRIREGKVLSDTASHQVYKDQQQLKDWWGDEFEDIYKKIRLAVSETKGEVITYNDDLIDALFFSTSNGRTENPKNVWGGELPYLRSVDSRWDTKSPHYYDAKVLSYSQFRSRLGLSSNSSLYANIVSRTSGGSVDRINISGSTFTGEQVRKRLALKSTDFDIKFANGNAKIRQRGWGHQVGLSQYGSHYMGEEGYNYRQIINHYYPGVAVTKLI</sequence>